<keyword evidence="2" id="KW-1185">Reference proteome</keyword>
<gene>
    <name evidence="1" type="ORF">NDU88_004501</name>
</gene>
<reference evidence="1" key="1">
    <citation type="journal article" date="2022" name="bioRxiv">
        <title>Sequencing and chromosome-scale assembly of the giantPleurodeles waltlgenome.</title>
        <authorList>
            <person name="Brown T."/>
            <person name="Elewa A."/>
            <person name="Iarovenko S."/>
            <person name="Subramanian E."/>
            <person name="Araus A.J."/>
            <person name="Petzold A."/>
            <person name="Susuki M."/>
            <person name="Suzuki K.-i.T."/>
            <person name="Hayashi T."/>
            <person name="Toyoda A."/>
            <person name="Oliveira C."/>
            <person name="Osipova E."/>
            <person name="Leigh N.D."/>
            <person name="Simon A."/>
            <person name="Yun M.H."/>
        </authorList>
    </citation>
    <scope>NUCLEOTIDE SEQUENCE</scope>
    <source>
        <strain evidence="1">20211129_DDA</strain>
        <tissue evidence="1">Liver</tissue>
    </source>
</reference>
<dbReference type="AlphaFoldDB" id="A0AAV7SIZ3"/>
<dbReference type="EMBL" id="JANPWB010000008">
    <property type="protein sequence ID" value="KAJ1164054.1"/>
    <property type="molecule type" value="Genomic_DNA"/>
</dbReference>
<sequence>MTSRAWGPGRVTRTRLVVSLPPNEFASLQEEICHILNQLPSAQTSRAVHSAAMQYVLGLSPRHVFCCQTRLGRDKQPQPFEDLNRVCKGSDWRGTAYQSNMVCVPITTAR</sequence>
<protein>
    <submittedName>
        <fullName evidence="1">Uncharacterized protein</fullName>
    </submittedName>
</protein>
<dbReference type="Proteomes" id="UP001066276">
    <property type="component" value="Chromosome 4_2"/>
</dbReference>
<proteinExistence type="predicted"/>
<comment type="caution">
    <text evidence="1">The sequence shown here is derived from an EMBL/GenBank/DDBJ whole genome shotgun (WGS) entry which is preliminary data.</text>
</comment>
<accession>A0AAV7SIZ3</accession>
<name>A0AAV7SIZ3_PLEWA</name>
<organism evidence="1 2">
    <name type="scientific">Pleurodeles waltl</name>
    <name type="common">Iberian ribbed newt</name>
    <dbReference type="NCBI Taxonomy" id="8319"/>
    <lineage>
        <taxon>Eukaryota</taxon>
        <taxon>Metazoa</taxon>
        <taxon>Chordata</taxon>
        <taxon>Craniata</taxon>
        <taxon>Vertebrata</taxon>
        <taxon>Euteleostomi</taxon>
        <taxon>Amphibia</taxon>
        <taxon>Batrachia</taxon>
        <taxon>Caudata</taxon>
        <taxon>Salamandroidea</taxon>
        <taxon>Salamandridae</taxon>
        <taxon>Pleurodelinae</taxon>
        <taxon>Pleurodeles</taxon>
    </lineage>
</organism>
<evidence type="ECO:0000313" key="1">
    <source>
        <dbReference type="EMBL" id="KAJ1164054.1"/>
    </source>
</evidence>
<evidence type="ECO:0000313" key="2">
    <source>
        <dbReference type="Proteomes" id="UP001066276"/>
    </source>
</evidence>